<feature type="chain" id="PRO_5046635002" evidence="1">
    <location>
        <begin position="20"/>
        <end position="296"/>
    </location>
</feature>
<dbReference type="InterPro" id="IPR032274">
    <property type="entry name" value="DUF4835"/>
</dbReference>
<evidence type="ECO:0000313" key="3">
    <source>
        <dbReference type="Proteomes" id="UP001595885"/>
    </source>
</evidence>
<evidence type="ECO:0000256" key="1">
    <source>
        <dbReference type="SAM" id="SignalP"/>
    </source>
</evidence>
<reference evidence="3" key="1">
    <citation type="journal article" date="2019" name="Int. J. Syst. Evol. Microbiol.">
        <title>The Global Catalogue of Microorganisms (GCM) 10K type strain sequencing project: providing services to taxonomists for standard genome sequencing and annotation.</title>
        <authorList>
            <consortium name="The Broad Institute Genomics Platform"/>
            <consortium name="The Broad Institute Genome Sequencing Center for Infectious Disease"/>
            <person name="Wu L."/>
            <person name="Ma J."/>
        </authorList>
    </citation>
    <scope>NUCLEOTIDE SEQUENCE [LARGE SCALE GENOMIC DNA]</scope>
    <source>
        <strain evidence="3">CCUG 50349</strain>
    </source>
</reference>
<feature type="signal peptide" evidence="1">
    <location>
        <begin position="1"/>
        <end position="19"/>
    </location>
</feature>
<accession>A0ABV9P3A4</accession>
<evidence type="ECO:0000313" key="2">
    <source>
        <dbReference type="EMBL" id="MFC4739160.1"/>
    </source>
</evidence>
<dbReference type="EMBL" id="JBHSGW010000002">
    <property type="protein sequence ID" value="MFC4739160.1"/>
    <property type="molecule type" value="Genomic_DNA"/>
</dbReference>
<keyword evidence="3" id="KW-1185">Reference proteome</keyword>
<dbReference type="Proteomes" id="UP001595885">
    <property type="component" value="Unassembled WGS sequence"/>
</dbReference>
<organism evidence="2 3">
    <name type="scientific">Flavobacterium ponti</name>
    <dbReference type="NCBI Taxonomy" id="665133"/>
    <lineage>
        <taxon>Bacteria</taxon>
        <taxon>Pseudomonadati</taxon>
        <taxon>Bacteroidota</taxon>
        <taxon>Flavobacteriia</taxon>
        <taxon>Flavobacteriales</taxon>
        <taxon>Flavobacteriaceae</taxon>
        <taxon>Flavobacterium</taxon>
    </lineage>
</organism>
<dbReference type="Pfam" id="PF16119">
    <property type="entry name" value="DUF4835"/>
    <property type="match status" value="1"/>
</dbReference>
<gene>
    <name evidence="2" type="ORF">ACFO3U_04070</name>
</gene>
<sequence>MKKLTFLVAFLVVISIGNAQELKATVTINYDRVTNVNTQIFKTLQTQMTEFLNNTKFTSQVYEQNEKIECSFFLNISSFDSNNFGATLQLQSSRPIYNSSYTSPMVNFNDNDVNFRYIEYENFIYDPNSYTSNLISILAYYANIVIGLDKDSFEEMGGTKQLEIASNIMNLAQSSGYGGWSQTDAKYNNRYYIISDILSNTYSPYRKSLYEYHLKGLDLMADDQKTAKLNVFEAIKTISQINKVRPNALLTRTFFDAKSDEIVSIFSGGPSMPNNELLEILNKISPLNSSKWNKIR</sequence>
<dbReference type="RefSeq" id="WP_379738454.1">
    <property type="nucleotide sequence ID" value="NZ_JBHSGW010000002.1"/>
</dbReference>
<comment type="caution">
    <text evidence="2">The sequence shown here is derived from an EMBL/GenBank/DDBJ whole genome shotgun (WGS) entry which is preliminary data.</text>
</comment>
<proteinExistence type="predicted"/>
<name>A0ABV9P3A4_9FLAO</name>
<protein>
    <submittedName>
        <fullName evidence="2">DUF4835 family protein</fullName>
    </submittedName>
</protein>
<keyword evidence="1" id="KW-0732">Signal</keyword>